<dbReference type="Gene3D" id="3.30.1180.10">
    <property type="match status" value="1"/>
</dbReference>
<dbReference type="PANTHER" id="PTHR33434:SF2">
    <property type="entry name" value="FATTY ACID-BINDING PROTEIN TM_1468"/>
    <property type="match status" value="1"/>
</dbReference>
<dbReference type="Pfam" id="PF02645">
    <property type="entry name" value="DegV"/>
    <property type="match status" value="1"/>
</dbReference>
<sequence>MKAKVLTDSGSGLSAKQASDLGIAFLPLQVTVDNQQYLDGINLDIPELYKMLDEGKMPSTSQPPLLMQEELFEDLQKDGYTDLILINLSNGLSGTNATLQATAARLGLNVHTLDIYSTLYMQKYMVLAANQLLQAGKEPEEIIEILKKAVDDSNGYLIVEDLDHLAAGGRLTPLAAKLGGMLKIKPILKVGKETEGKVDAWEKVRTFNKAVKKAAEKIASEVKDDVDNYEFFMLNGENEEGTEAGKQALIDALGKDVVIHTDPMYAVIACHTGLGSVGFQYAPKIEGVNI</sequence>
<dbReference type="EMBL" id="MPJW01000065">
    <property type="protein sequence ID" value="OLU42151.1"/>
    <property type="molecule type" value="Genomic_DNA"/>
</dbReference>
<accession>A0A1U7NIF3</accession>
<dbReference type="PANTHER" id="PTHR33434">
    <property type="entry name" value="DEGV DOMAIN-CONTAINING PROTEIN DR_1986-RELATED"/>
    <property type="match status" value="1"/>
</dbReference>
<keyword evidence="3" id="KW-1185">Reference proteome</keyword>
<name>A0A1U7NIF3_9FIRM</name>
<dbReference type="NCBIfam" id="TIGR00762">
    <property type="entry name" value="DegV"/>
    <property type="match status" value="1"/>
</dbReference>
<dbReference type="GeneID" id="82202020"/>
<evidence type="ECO:0000313" key="2">
    <source>
        <dbReference type="EMBL" id="OLU42151.1"/>
    </source>
</evidence>
<proteinExistence type="predicted"/>
<comment type="caution">
    <text evidence="2">The sequence shown here is derived from an EMBL/GenBank/DDBJ whole genome shotgun (WGS) entry which is preliminary data.</text>
</comment>
<organism evidence="2 3">
    <name type="scientific">Ileibacterium valens</name>
    <dbReference type="NCBI Taxonomy" id="1862668"/>
    <lineage>
        <taxon>Bacteria</taxon>
        <taxon>Bacillati</taxon>
        <taxon>Bacillota</taxon>
        <taxon>Erysipelotrichia</taxon>
        <taxon>Erysipelotrichales</taxon>
        <taxon>Erysipelotrichaceae</taxon>
        <taxon>Ileibacterium</taxon>
    </lineage>
</organism>
<gene>
    <name evidence="2" type="ORF">BO222_02055</name>
</gene>
<dbReference type="Gene3D" id="3.40.50.10170">
    <property type="match status" value="1"/>
</dbReference>
<protein>
    <submittedName>
        <fullName evidence="2">EDD domain protein</fullName>
    </submittedName>
</protein>
<keyword evidence="1" id="KW-0446">Lipid-binding</keyword>
<dbReference type="PROSITE" id="PS51482">
    <property type="entry name" value="DEGV"/>
    <property type="match status" value="1"/>
</dbReference>
<evidence type="ECO:0000313" key="3">
    <source>
        <dbReference type="Proteomes" id="UP000186341"/>
    </source>
</evidence>
<dbReference type="AlphaFoldDB" id="A0A1U7NIF3"/>
<dbReference type="SUPFAM" id="SSF82549">
    <property type="entry name" value="DAK1/DegV-like"/>
    <property type="match status" value="1"/>
</dbReference>
<reference evidence="2 3" key="1">
    <citation type="submission" date="2016-11" db="EMBL/GenBank/DDBJ databases">
        <title>Description of two novel members of the family Erysipelotrichaceae: Ileibacterium lipovorans gen. nov., sp. nov. and Dubosiella newyorkensis, gen. nov., sp. nov.</title>
        <authorList>
            <person name="Cox L.M."/>
            <person name="Sohn J."/>
            <person name="Tyrrell K.L."/>
            <person name="Citron D.M."/>
            <person name="Lawson P.A."/>
            <person name="Patel N.B."/>
            <person name="Iizumi T."/>
            <person name="Perez-Perez G.I."/>
            <person name="Goldstein E.J."/>
            <person name="Blaser M.J."/>
        </authorList>
    </citation>
    <scope>NUCLEOTIDE SEQUENCE [LARGE SCALE GENOMIC DNA]</scope>
    <source>
        <strain evidence="2 3">NYU-BL-A3</strain>
    </source>
</reference>
<dbReference type="InterPro" id="IPR043168">
    <property type="entry name" value="DegV_C"/>
</dbReference>
<dbReference type="Proteomes" id="UP000186341">
    <property type="component" value="Unassembled WGS sequence"/>
</dbReference>
<dbReference type="RefSeq" id="WP_075817932.1">
    <property type="nucleotide sequence ID" value="NZ_CAJUTZ010000047.1"/>
</dbReference>
<dbReference type="GO" id="GO:0008289">
    <property type="term" value="F:lipid binding"/>
    <property type="evidence" value="ECO:0007669"/>
    <property type="project" value="UniProtKB-KW"/>
</dbReference>
<evidence type="ECO:0000256" key="1">
    <source>
        <dbReference type="ARBA" id="ARBA00023121"/>
    </source>
</evidence>
<dbReference type="InterPro" id="IPR050270">
    <property type="entry name" value="DegV_domain_contain"/>
</dbReference>
<dbReference type="InterPro" id="IPR003797">
    <property type="entry name" value="DegV"/>
</dbReference>
<dbReference type="OrthoDB" id="9775494at2"/>